<feature type="domain" description="C2H2-type" evidence="12">
    <location>
        <begin position="250"/>
        <end position="278"/>
    </location>
</feature>
<dbReference type="AlphaFoldDB" id="A0ABD0LYN9"/>
<keyword evidence="4" id="KW-0677">Repeat</keyword>
<evidence type="ECO:0000256" key="4">
    <source>
        <dbReference type="ARBA" id="ARBA00022737"/>
    </source>
</evidence>
<reference evidence="13 14" key="1">
    <citation type="journal article" date="2023" name="Sci. Data">
        <title>Genome assembly of the Korean intertidal mud-creeper Batillaria attramentaria.</title>
        <authorList>
            <person name="Patra A.K."/>
            <person name="Ho P.T."/>
            <person name="Jun S."/>
            <person name="Lee S.J."/>
            <person name="Kim Y."/>
            <person name="Won Y.J."/>
        </authorList>
    </citation>
    <scope>NUCLEOTIDE SEQUENCE [LARGE SCALE GENOMIC DNA]</scope>
    <source>
        <strain evidence="13">Wonlab-2016</strain>
    </source>
</reference>
<keyword evidence="9" id="KW-0804">Transcription</keyword>
<dbReference type="SMART" id="SM00355">
    <property type="entry name" value="ZnF_C2H2"/>
    <property type="match status" value="10"/>
</dbReference>
<comment type="caution">
    <text evidence="13">The sequence shown here is derived from an EMBL/GenBank/DDBJ whole genome shotgun (WGS) entry which is preliminary data.</text>
</comment>
<dbReference type="PROSITE" id="PS00028">
    <property type="entry name" value="ZINC_FINGER_C2H2_1"/>
    <property type="match status" value="10"/>
</dbReference>
<dbReference type="GO" id="GO:0008270">
    <property type="term" value="F:zinc ion binding"/>
    <property type="evidence" value="ECO:0007669"/>
    <property type="project" value="UniProtKB-KW"/>
</dbReference>
<dbReference type="InterPro" id="IPR050331">
    <property type="entry name" value="Zinc_finger"/>
</dbReference>
<dbReference type="GO" id="GO:0005634">
    <property type="term" value="C:nucleus"/>
    <property type="evidence" value="ECO:0007669"/>
    <property type="project" value="UniProtKB-SubCell"/>
</dbReference>
<keyword evidence="10" id="KW-0539">Nucleus</keyword>
<feature type="domain" description="C2H2-type" evidence="12">
    <location>
        <begin position="423"/>
        <end position="450"/>
    </location>
</feature>
<evidence type="ECO:0000256" key="2">
    <source>
        <dbReference type="ARBA" id="ARBA00006991"/>
    </source>
</evidence>
<dbReference type="Proteomes" id="UP001519460">
    <property type="component" value="Unassembled WGS sequence"/>
</dbReference>
<proteinExistence type="inferred from homology"/>
<keyword evidence="3" id="KW-0479">Metal-binding</keyword>
<dbReference type="Gene3D" id="3.30.160.60">
    <property type="entry name" value="Classic Zinc Finger"/>
    <property type="match status" value="7"/>
</dbReference>
<evidence type="ECO:0000256" key="1">
    <source>
        <dbReference type="ARBA" id="ARBA00004123"/>
    </source>
</evidence>
<feature type="domain" description="C2H2-type" evidence="12">
    <location>
        <begin position="279"/>
        <end position="307"/>
    </location>
</feature>
<keyword evidence="7" id="KW-0805">Transcription regulation</keyword>
<dbReference type="PANTHER" id="PTHR16515">
    <property type="entry name" value="PR DOMAIN ZINC FINGER PROTEIN"/>
    <property type="match status" value="1"/>
</dbReference>
<dbReference type="GO" id="GO:0003677">
    <property type="term" value="F:DNA binding"/>
    <property type="evidence" value="ECO:0007669"/>
    <property type="project" value="UniProtKB-KW"/>
</dbReference>
<evidence type="ECO:0000256" key="7">
    <source>
        <dbReference type="ARBA" id="ARBA00023015"/>
    </source>
</evidence>
<dbReference type="Pfam" id="PF00096">
    <property type="entry name" value="zf-C2H2"/>
    <property type="match status" value="5"/>
</dbReference>
<gene>
    <name evidence="13" type="ORF">BaRGS_00004103</name>
</gene>
<evidence type="ECO:0000313" key="13">
    <source>
        <dbReference type="EMBL" id="KAK7504617.1"/>
    </source>
</evidence>
<sequence>MACVNREFTTQNDRQVVVPPEISIGEKPYMCLVCCKLLSVDKGEHQVSVYAPCVNYACCCGKICEQIYFHIQAFVQGFILGKLLCTCIYKLSSCSQSTEQPHSAADGHETLVPELAETSLVSPNDISPCSPKLVSAASGSAASALPLSFAEQVLSTTNSPVFLDSPSKHSRSEYLSCGHSQNHKNCGSGIDAAQTSVDSFLSCKSAPAKESVNCLKVKRTTVTCSECEMEFSCLVHLKQHIKRCHNQKTMVCRICRKFFSGQRGLSIHMQVKHAGEKPAECGTCGQRFFSSDECSRHQSRDHGMERGVCHICGKHFRSRHSLNDHIKVHMGIKGYVCEHCGKSFVRYTALWNHKKYLHCCTMCAKELVSGRCPAHPTVTQAKERSSHKTVVTNLLQCIECEEMMESVDALEQHRKVHDQQRPFHCQVCGKGYHTSASLYSHSKQHQEKQFHCDLCDKTFTYKGNMKKHRETHTDGQPYQCDICSKTFRIKENLKKHKDCTHTQMRCYTCHICGKSLTRLQHLKSHIKKMHPAS</sequence>
<dbReference type="FunFam" id="3.30.160.60:FF:000075">
    <property type="entry name" value="Putative zinc finger protein 536"/>
    <property type="match status" value="1"/>
</dbReference>
<dbReference type="InterPro" id="IPR036236">
    <property type="entry name" value="Znf_C2H2_sf"/>
</dbReference>
<feature type="domain" description="C2H2-type" evidence="12">
    <location>
        <begin position="507"/>
        <end position="533"/>
    </location>
</feature>
<keyword evidence="8" id="KW-0238">DNA-binding</keyword>
<evidence type="ECO:0000256" key="6">
    <source>
        <dbReference type="ARBA" id="ARBA00022833"/>
    </source>
</evidence>
<accession>A0ABD0LYN9</accession>
<evidence type="ECO:0000256" key="11">
    <source>
        <dbReference type="PROSITE-ProRule" id="PRU00042"/>
    </source>
</evidence>
<feature type="domain" description="C2H2-type" evidence="12">
    <location>
        <begin position="395"/>
        <end position="422"/>
    </location>
</feature>
<evidence type="ECO:0000313" key="14">
    <source>
        <dbReference type="Proteomes" id="UP001519460"/>
    </source>
</evidence>
<feature type="domain" description="C2H2-type" evidence="12">
    <location>
        <begin position="307"/>
        <end position="334"/>
    </location>
</feature>
<evidence type="ECO:0000256" key="3">
    <source>
        <dbReference type="ARBA" id="ARBA00022723"/>
    </source>
</evidence>
<feature type="domain" description="C2H2-type" evidence="12">
    <location>
        <begin position="478"/>
        <end position="506"/>
    </location>
</feature>
<comment type="similarity">
    <text evidence="2">Belongs to the krueppel C2H2-type zinc-finger protein family.</text>
</comment>
<protein>
    <recommendedName>
        <fullName evidence="12">C2H2-type domain-containing protein</fullName>
    </recommendedName>
</protein>
<keyword evidence="6" id="KW-0862">Zinc</keyword>
<dbReference type="PROSITE" id="PS50157">
    <property type="entry name" value="ZINC_FINGER_C2H2_2"/>
    <property type="match status" value="10"/>
</dbReference>
<feature type="domain" description="C2H2-type" evidence="12">
    <location>
        <begin position="222"/>
        <end position="250"/>
    </location>
</feature>
<evidence type="ECO:0000256" key="10">
    <source>
        <dbReference type="ARBA" id="ARBA00023242"/>
    </source>
</evidence>
<evidence type="ECO:0000256" key="9">
    <source>
        <dbReference type="ARBA" id="ARBA00023163"/>
    </source>
</evidence>
<name>A0ABD0LYN9_9CAEN</name>
<keyword evidence="5 11" id="KW-0863">Zinc-finger</keyword>
<keyword evidence="14" id="KW-1185">Reference proteome</keyword>
<dbReference type="PANTHER" id="PTHR16515:SF49">
    <property type="entry name" value="GASTRULA ZINC FINGER PROTEIN XLCGF49.1-LIKE-RELATED"/>
    <property type="match status" value="1"/>
</dbReference>
<feature type="domain" description="C2H2-type" evidence="12">
    <location>
        <begin position="335"/>
        <end position="358"/>
    </location>
</feature>
<dbReference type="EMBL" id="JACVVK020000014">
    <property type="protein sequence ID" value="KAK7504617.1"/>
    <property type="molecule type" value="Genomic_DNA"/>
</dbReference>
<evidence type="ECO:0000256" key="5">
    <source>
        <dbReference type="ARBA" id="ARBA00022771"/>
    </source>
</evidence>
<dbReference type="SUPFAM" id="SSF57667">
    <property type="entry name" value="beta-beta-alpha zinc fingers"/>
    <property type="match status" value="5"/>
</dbReference>
<evidence type="ECO:0000259" key="12">
    <source>
        <dbReference type="PROSITE" id="PS50157"/>
    </source>
</evidence>
<feature type="domain" description="C2H2-type" evidence="12">
    <location>
        <begin position="450"/>
        <end position="477"/>
    </location>
</feature>
<dbReference type="InterPro" id="IPR013087">
    <property type="entry name" value="Znf_C2H2_type"/>
</dbReference>
<organism evidence="13 14">
    <name type="scientific">Batillaria attramentaria</name>
    <dbReference type="NCBI Taxonomy" id="370345"/>
    <lineage>
        <taxon>Eukaryota</taxon>
        <taxon>Metazoa</taxon>
        <taxon>Spiralia</taxon>
        <taxon>Lophotrochozoa</taxon>
        <taxon>Mollusca</taxon>
        <taxon>Gastropoda</taxon>
        <taxon>Caenogastropoda</taxon>
        <taxon>Sorbeoconcha</taxon>
        <taxon>Cerithioidea</taxon>
        <taxon>Batillariidae</taxon>
        <taxon>Batillaria</taxon>
    </lineage>
</organism>
<evidence type="ECO:0000256" key="8">
    <source>
        <dbReference type="ARBA" id="ARBA00023125"/>
    </source>
</evidence>
<comment type="subcellular location">
    <subcellularLocation>
        <location evidence="1">Nucleus</location>
    </subcellularLocation>
</comment>